<name>A0ACB7S3F4_HYAAI</name>
<keyword evidence="2" id="KW-1185">Reference proteome</keyword>
<accession>A0ACB7S3F4</accession>
<proteinExistence type="predicted"/>
<dbReference type="Proteomes" id="UP000821845">
    <property type="component" value="Chromosome 6"/>
</dbReference>
<evidence type="ECO:0000313" key="2">
    <source>
        <dbReference type="Proteomes" id="UP000821845"/>
    </source>
</evidence>
<reference evidence="1" key="1">
    <citation type="submission" date="2020-05" db="EMBL/GenBank/DDBJ databases">
        <title>Large-scale comparative analyses of tick genomes elucidate their genetic diversity and vector capacities.</title>
        <authorList>
            <person name="Jia N."/>
            <person name="Wang J."/>
            <person name="Shi W."/>
            <person name="Du L."/>
            <person name="Sun Y."/>
            <person name="Zhan W."/>
            <person name="Jiang J."/>
            <person name="Wang Q."/>
            <person name="Zhang B."/>
            <person name="Ji P."/>
            <person name="Sakyi L.B."/>
            <person name="Cui X."/>
            <person name="Yuan T."/>
            <person name="Jiang B."/>
            <person name="Yang W."/>
            <person name="Lam T.T.-Y."/>
            <person name="Chang Q."/>
            <person name="Ding S."/>
            <person name="Wang X."/>
            <person name="Zhu J."/>
            <person name="Ruan X."/>
            <person name="Zhao L."/>
            <person name="Wei J."/>
            <person name="Que T."/>
            <person name="Du C."/>
            <person name="Cheng J."/>
            <person name="Dai P."/>
            <person name="Han X."/>
            <person name="Huang E."/>
            <person name="Gao Y."/>
            <person name="Liu J."/>
            <person name="Shao H."/>
            <person name="Ye R."/>
            <person name="Li L."/>
            <person name="Wei W."/>
            <person name="Wang X."/>
            <person name="Wang C."/>
            <person name="Yang T."/>
            <person name="Huo Q."/>
            <person name="Li W."/>
            <person name="Guo W."/>
            <person name="Chen H."/>
            <person name="Zhou L."/>
            <person name="Ni X."/>
            <person name="Tian J."/>
            <person name="Zhou Y."/>
            <person name="Sheng Y."/>
            <person name="Liu T."/>
            <person name="Pan Y."/>
            <person name="Xia L."/>
            <person name="Li J."/>
            <person name="Zhao F."/>
            <person name="Cao W."/>
        </authorList>
    </citation>
    <scope>NUCLEOTIDE SEQUENCE</scope>
    <source>
        <strain evidence="1">Hyas-2018</strain>
    </source>
</reference>
<evidence type="ECO:0000313" key="1">
    <source>
        <dbReference type="EMBL" id="KAH6927324.1"/>
    </source>
</evidence>
<gene>
    <name evidence="1" type="ORF">HPB50_001659</name>
</gene>
<protein>
    <submittedName>
        <fullName evidence="1">Uncharacterized protein</fullName>
    </submittedName>
</protein>
<comment type="caution">
    <text evidence="1">The sequence shown here is derived from an EMBL/GenBank/DDBJ whole genome shotgun (WGS) entry which is preliminary data.</text>
</comment>
<organism evidence="1 2">
    <name type="scientific">Hyalomma asiaticum</name>
    <name type="common">Tick</name>
    <dbReference type="NCBI Taxonomy" id="266040"/>
    <lineage>
        <taxon>Eukaryota</taxon>
        <taxon>Metazoa</taxon>
        <taxon>Ecdysozoa</taxon>
        <taxon>Arthropoda</taxon>
        <taxon>Chelicerata</taxon>
        <taxon>Arachnida</taxon>
        <taxon>Acari</taxon>
        <taxon>Parasitiformes</taxon>
        <taxon>Ixodida</taxon>
        <taxon>Ixodoidea</taxon>
        <taxon>Ixodidae</taxon>
        <taxon>Hyalomminae</taxon>
        <taxon>Hyalomma</taxon>
    </lineage>
</organism>
<dbReference type="EMBL" id="CM023486">
    <property type="protein sequence ID" value="KAH6927324.1"/>
    <property type="molecule type" value="Genomic_DNA"/>
</dbReference>
<sequence length="483" mass="54151">MGDPTVTYREGRFEGLMPLFMPSEGPPRSTLSQVFRSRNFCLVAFFVIAIMTAACACAAAVAATAEYFRSSSSDTAQSSEEEAVAIPERSARVAYQRLSEDRPRKLVFCFVNASLPSGSPRTFDVDNVSVSFCDALVYVAVGLDPEEFTIRLKNPADDEEAIQKLSKIKAAESTSRLDTYACVGGEESDSADFKSVIRSKKSRLTFIRKAAQWVRQRDLSGLVLYWKYPTEISRTNFSTLLNTMRIYFDKDKLRMTVVAPWNAVTRRQGYFVRSLFDRLDVVIVDTHRTVDSSTFPVTTCQSPVRAVFRARYHGQVGLSTVVDALTSSTTEHDVLLKVLFSVSLAGVSFTLKHPHLRNGRIGIKAVGPGKPFGHTNLTGMASYYDVVETLLLNRSWTRFLHGYSRCVVAHTHDQWVGFEDRVSLRAKRPVLRRTRGVAVWDLNMDDFAGDFGSTWPLLREVHDLVQSQNPYTVVTDTVSLRPR</sequence>